<dbReference type="Pfam" id="PF04378">
    <property type="entry name" value="RsmJ"/>
    <property type="match status" value="1"/>
</dbReference>
<dbReference type="InterPro" id="IPR007473">
    <property type="entry name" value="RlmJ"/>
</dbReference>
<dbReference type="HAMAP" id="MF_00934">
    <property type="entry name" value="23SrRNA_methyltr_J"/>
    <property type="match status" value="1"/>
</dbReference>
<feature type="active site" description="Proton acceptor" evidence="1">
    <location>
        <position position="156"/>
    </location>
</feature>
<proteinExistence type="inferred from homology"/>
<feature type="binding site" evidence="1">
    <location>
        <position position="42"/>
    </location>
    <ligand>
        <name>S-adenosyl-L-methionine</name>
        <dbReference type="ChEBI" id="CHEBI:59789"/>
    </ligand>
</feature>
<comment type="subunit">
    <text evidence="1">Monomer.</text>
</comment>
<feature type="binding site" evidence="1">
    <location>
        <position position="19"/>
    </location>
    <ligand>
        <name>S-adenosyl-L-methionine</name>
        <dbReference type="ChEBI" id="CHEBI:59789"/>
    </ligand>
</feature>
<name>A0ABQ1KMY1_9RHOB</name>
<sequence length="255" mass="28119">MLSYQHLYHAGNAADVHKHAVLALALDRMVQKPKPLSYIETHAGRGRYDLRAPEAVKTGEAAQGIARLRDGFPKDHPYITALNAQPGGLYPGSPAIAQALLRREDSLHLAELHPQEHAALCDALRAPNTHIHQQDGLALAQSLCPPTPRRGLMLVDPSYEIKADYTQIPKWLAAITRKWNVGVVMIWYPILTSGAHRPMLRALQADHPQALTHEVSFPPAREGHRMVGSGLYIVNPPFGLEAGLKPLSAAFRRLR</sequence>
<dbReference type="GO" id="GO:0032259">
    <property type="term" value="P:methylation"/>
    <property type="evidence" value="ECO:0007669"/>
    <property type="project" value="UniProtKB-KW"/>
</dbReference>
<evidence type="ECO:0000313" key="2">
    <source>
        <dbReference type="EMBL" id="GGC04202.1"/>
    </source>
</evidence>
<feature type="binding site" evidence="1">
    <location>
        <position position="93"/>
    </location>
    <ligand>
        <name>S-adenosyl-L-methionine</name>
        <dbReference type="ChEBI" id="CHEBI:59789"/>
    </ligand>
</feature>
<dbReference type="EMBL" id="BMFC01000004">
    <property type="protein sequence ID" value="GGC04202.1"/>
    <property type="molecule type" value="Genomic_DNA"/>
</dbReference>
<comment type="caution">
    <text evidence="2">The sequence shown here is derived from an EMBL/GenBank/DDBJ whole genome shotgun (WGS) entry which is preliminary data.</text>
</comment>
<reference evidence="3" key="1">
    <citation type="journal article" date="2019" name="Int. J. Syst. Evol. Microbiol.">
        <title>The Global Catalogue of Microorganisms (GCM) 10K type strain sequencing project: providing services to taxonomists for standard genome sequencing and annotation.</title>
        <authorList>
            <consortium name="The Broad Institute Genomics Platform"/>
            <consortium name="The Broad Institute Genome Sequencing Center for Infectious Disease"/>
            <person name="Wu L."/>
            <person name="Ma J."/>
        </authorList>
    </citation>
    <scope>NUCLEOTIDE SEQUENCE [LARGE SCALE GENOMIC DNA]</scope>
    <source>
        <strain evidence="3">CGMCC 1.12478</strain>
    </source>
</reference>
<gene>
    <name evidence="1 2" type="primary">rlmJ</name>
    <name evidence="2" type="ORF">GCM10011363_21120</name>
</gene>
<dbReference type="PANTHER" id="PTHR37426:SF1">
    <property type="entry name" value="RIBOSOMAL RNA LARGE SUBUNIT METHYLTRANSFERASE J"/>
    <property type="match status" value="1"/>
</dbReference>
<keyword evidence="1 2" id="KW-0489">Methyltransferase</keyword>
<feature type="binding site" evidence="1">
    <location>
        <position position="156"/>
    </location>
    <ligand>
        <name>S-adenosyl-L-methionine</name>
        <dbReference type="ChEBI" id="CHEBI:59789"/>
    </ligand>
</feature>
<dbReference type="GO" id="GO:0008168">
    <property type="term" value="F:methyltransferase activity"/>
    <property type="evidence" value="ECO:0007669"/>
    <property type="project" value="UniProtKB-KW"/>
</dbReference>
<comment type="similarity">
    <text evidence="1">Belongs to the RlmJ family.</text>
</comment>
<feature type="site" description="Interaction with substrate rRNA" evidence="1">
    <location>
        <position position="4"/>
    </location>
</feature>
<feature type="binding site" evidence="1">
    <location>
        <position position="111"/>
    </location>
    <ligand>
        <name>S-adenosyl-L-methionine</name>
        <dbReference type="ChEBI" id="CHEBI:59789"/>
    </ligand>
</feature>
<feature type="binding site" evidence="1">
    <location>
        <begin position="135"/>
        <end position="136"/>
    </location>
    <ligand>
        <name>S-adenosyl-L-methionine</name>
        <dbReference type="ChEBI" id="CHEBI:59789"/>
    </ligand>
</feature>
<keyword evidence="1" id="KW-0694">RNA-binding</keyword>
<evidence type="ECO:0000256" key="1">
    <source>
        <dbReference type="HAMAP-Rule" id="MF_00934"/>
    </source>
</evidence>
<comment type="catalytic activity">
    <reaction evidence="1">
        <text>adenosine(2030) in 23S rRNA + S-adenosyl-L-methionine = N(6)-methyladenosine(2030) in 23S rRNA + S-adenosyl-L-homocysteine + H(+)</text>
        <dbReference type="Rhea" id="RHEA:43736"/>
        <dbReference type="Rhea" id="RHEA-COMP:10668"/>
        <dbReference type="Rhea" id="RHEA-COMP:10669"/>
        <dbReference type="ChEBI" id="CHEBI:15378"/>
        <dbReference type="ChEBI" id="CHEBI:57856"/>
        <dbReference type="ChEBI" id="CHEBI:59789"/>
        <dbReference type="ChEBI" id="CHEBI:74411"/>
        <dbReference type="ChEBI" id="CHEBI:74449"/>
        <dbReference type="EC" id="2.1.1.266"/>
    </reaction>
</comment>
<dbReference type="Gene3D" id="3.40.50.150">
    <property type="entry name" value="Vaccinia Virus protein VP39"/>
    <property type="match status" value="1"/>
</dbReference>
<evidence type="ECO:0000313" key="3">
    <source>
        <dbReference type="Proteomes" id="UP000645462"/>
    </source>
</evidence>
<accession>A0ABQ1KMY1</accession>
<dbReference type="RefSeq" id="WP_188482004.1">
    <property type="nucleotide sequence ID" value="NZ_BMFC01000004.1"/>
</dbReference>
<dbReference type="Proteomes" id="UP000645462">
    <property type="component" value="Unassembled WGS sequence"/>
</dbReference>
<organism evidence="2 3">
    <name type="scientific">Marivita lacus</name>
    <dbReference type="NCBI Taxonomy" id="1323742"/>
    <lineage>
        <taxon>Bacteria</taxon>
        <taxon>Pseudomonadati</taxon>
        <taxon>Pseudomonadota</taxon>
        <taxon>Alphaproteobacteria</taxon>
        <taxon>Rhodobacterales</taxon>
        <taxon>Roseobacteraceae</taxon>
        <taxon>Marivita</taxon>
    </lineage>
</organism>
<dbReference type="PANTHER" id="PTHR37426">
    <property type="entry name" value="RIBOSOMAL RNA LARGE SUBUNIT METHYLTRANSFERASE J"/>
    <property type="match status" value="1"/>
</dbReference>
<comment type="function">
    <text evidence="1">Specifically methylates the adenine in position 2030 of 23S rRNA.</text>
</comment>
<dbReference type="InterPro" id="IPR029063">
    <property type="entry name" value="SAM-dependent_MTases_sf"/>
</dbReference>
<keyword evidence="3" id="KW-1185">Reference proteome</keyword>
<dbReference type="EC" id="2.1.1.266" evidence="1"/>
<protein>
    <recommendedName>
        <fullName evidence="1">Ribosomal RNA large subunit methyltransferase J</fullName>
        <ecNumber evidence="1">2.1.1.266</ecNumber>
    </recommendedName>
    <alternativeName>
        <fullName evidence="1">23S rRNA (adenine(2030)-N6)-methyltransferase</fullName>
    </alternativeName>
    <alternativeName>
        <fullName evidence="1">23S rRNA m6A2030 methyltransferase</fullName>
    </alternativeName>
</protein>
<dbReference type="SUPFAM" id="SSF53335">
    <property type="entry name" value="S-adenosyl-L-methionine-dependent methyltransferases"/>
    <property type="match status" value="1"/>
</dbReference>
<keyword evidence="1" id="KW-0698">rRNA processing</keyword>
<keyword evidence="1" id="KW-0808">Transferase</keyword>
<keyword evidence="1" id="KW-0949">S-adenosyl-L-methionine</keyword>